<dbReference type="WBParaSite" id="TCLT_0000237201-mRNA-1">
    <property type="protein sequence ID" value="TCLT_0000237201-mRNA-1"/>
    <property type="gene ID" value="TCLT_0000237201"/>
</dbReference>
<dbReference type="Proteomes" id="UP000276776">
    <property type="component" value="Unassembled WGS sequence"/>
</dbReference>
<evidence type="ECO:0000259" key="1">
    <source>
        <dbReference type="Pfam" id="PF24173"/>
    </source>
</evidence>
<reference evidence="4" key="1">
    <citation type="submission" date="2017-02" db="UniProtKB">
        <authorList>
            <consortium name="WormBaseParasite"/>
        </authorList>
    </citation>
    <scope>IDENTIFICATION</scope>
</reference>
<evidence type="ECO:0000313" key="4">
    <source>
        <dbReference type="WBParaSite" id="TCLT_0000237201-mRNA-1"/>
    </source>
</evidence>
<gene>
    <name evidence="2" type="ORF">TCLT_LOCUS2373</name>
</gene>
<protein>
    <submittedName>
        <fullName evidence="4">DUF4042 domain-containing protein</fullName>
    </submittedName>
</protein>
<dbReference type="InterPro" id="IPR057566">
    <property type="entry name" value="TPR_TTI1_N"/>
</dbReference>
<dbReference type="Pfam" id="PF24173">
    <property type="entry name" value="TPR_TTI1_N"/>
    <property type="match status" value="1"/>
</dbReference>
<name>A0A0N5CQ72_THECL</name>
<dbReference type="STRING" id="103827.A0A0N5CQ72"/>
<keyword evidence="3" id="KW-1185">Reference proteome</keyword>
<dbReference type="AlphaFoldDB" id="A0A0N5CQ72"/>
<evidence type="ECO:0000313" key="3">
    <source>
        <dbReference type="Proteomes" id="UP000276776"/>
    </source>
</evidence>
<feature type="domain" description="TTI1 N-terminal TPR" evidence="1">
    <location>
        <begin position="28"/>
        <end position="281"/>
    </location>
</feature>
<dbReference type="EMBL" id="UYYF01000473">
    <property type="protein sequence ID" value="VDM98292.1"/>
    <property type="molecule type" value="Genomic_DNA"/>
</dbReference>
<reference evidence="2 3" key="2">
    <citation type="submission" date="2018-11" db="EMBL/GenBank/DDBJ databases">
        <authorList>
            <consortium name="Pathogen Informatics"/>
        </authorList>
    </citation>
    <scope>NUCLEOTIDE SEQUENCE [LARGE SCALE GENOMIC DNA]</scope>
</reference>
<proteinExistence type="predicted"/>
<evidence type="ECO:0000313" key="2">
    <source>
        <dbReference type="EMBL" id="VDM98292.1"/>
    </source>
</evidence>
<organism evidence="4">
    <name type="scientific">Thelazia callipaeda</name>
    <name type="common">Oriental eyeworm</name>
    <name type="synonym">Parasitic nematode</name>
    <dbReference type="NCBI Taxonomy" id="103827"/>
    <lineage>
        <taxon>Eukaryota</taxon>
        <taxon>Metazoa</taxon>
        <taxon>Ecdysozoa</taxon>
        <taxon>Nematoda</taxon>
        <taxon>Chromadorea</taxon>
        <taxon>Rhabditida</taxon>
        <taxon>Spirurina</taxon>
        <taxon>Spiruromorpha</taxon>
        <taxon>Thelazioidea</taxon>
        <taxon>Thelaziidae</taxon>
        <taxon>Thelazia</taxon>
    </lineage>
</organism>
<sequence length="299" mass="34108">MEINCFVKTQHIQDDYFVSQLLCLEILDELSRNRFCGESVTKLLNFIECKLDESAVQGKEHEFYRVIFGTAFKIFYESVKGATCNNLVLDSALQIINTTFKKLNIKDCRNLSSFFRSISCRCIILADSQINNVVTVGRIVTYLAHYVDYMFEEEMNRKDLFAKQYSSELALLISFFISEFCLKTTDLSLRIMAGNALLKLTKPCHESSCTVRLFLPGICSRMNNIACLELNTKIIITALKVLESTVITCFGNSWIRDRNEAQALYSASKKGKFARNISRDDTSSIDNIDMNLKNLLTLV</sequence>
<accession>A0A0N5CQ72</accession>